<evidence type="ECO:0000313" key="2">
    <source>
        <dbReference type="EMBL" id="CAD8695222.1"/>
    </source>
</evidence>
<feature type="region of interest" description="Disordered" evidence="1">
    <location>
        <begin position="42"/>
        <end position="65"/>
    </location>
</feature>
<name>A0A7S0S382_9CHLO</name>
<protein>
    <submittedName>
        <fullName evidence="2">Uncharacterized protein</fullName>
    </submittedName>
</protein>
<sequence>MALARAALLISDYSLLKGGISAGSSASTWLLPIMTEAQVHARQASSATTSSSKSDSAPAQASSQQISLTPAQLQAAQAAVQSASQAAGKAARVATLAALSGHYRDTLVSMEAVYAAQVSRTNPLLPRARVPAKPKPPQSAALCSPVFPVMDVTQLPDNHVSVPQGEQQQLDSRYMDKISAWLQTQPNHVETSVPLLAGVALFPPQEATYPTYVDFQSAMRLLDRHKSHKRMHKLRLLRRRQDKYQIRAWDHRIGEL</sequence>
<reference evidence="2" key="1">
    <citation type="submission" date="2021-01" db="EMBL/GenBank/DDBJ databases">
        <authorList>
            <person name="Corre E."/>
            <person name="Pelletier E."/>
            <person name="Niang G."/>
            <person name="Scheremetjew M."/>
            <person name="Finn R."/>
            <person name="Kale V."/>
            <person name="Holt S."/>
            <person name="Cochrane G."/>
            <person name="Meng A."/>
            <person name="Brown T."/>
            <person name="Cohen L."/>
        </authorList>
    </citation>
    <scope>NUCLEOTIDE SEQUENCE</scope>
    <source>
        <strain evidence="2">SAG 11-49</strain>
    </source>
</reference>
<accession>A0A7S0S382</accession>
<proteinExistence type="predicted"/>
<gene>
    <name evidence="2" type="ORF">CLEI1391_LOCUS19408</name>
</gene>
<dbReference type="AlphaFoldDB" id="A0A7S0S382"/>
<evidence type="ECO:0000256" key="1">
    <source>
        <dbReference type="SAM" id="MobiDB-lite"/>
    </source>
</evidence>
<organism evidence="2">
    <name type="scientific">Chlamydomonas leiostraca</name>
    <dbReference type="NCBI Taxonomy" id="1034604"/>
    <lineage>
        <taxon>Eukaryota</taxon>
        <taxon>Viridiplantae</taxon>
        <taxon>Chlorophyta</taxon>
        <taxon>core chlorophytes</taxon>
        <taxon>Chlorophyceae</taxon>
        <taxon>CS clade</taxon>
        <taxon>Chlamydomonadales</taxon>
        <taxon>Chlamydomonadaceae</taxon>
        <taxon>Chlamydomonas</taxon>
    </lineage>
</organism>
<dbReference type="EMBL" id="HBFB01034575">
    <property type="protein sequence ID" value="CAD8695222.1"/>
    <property type="molecule type" value="Transcribed_RNA"/>
</dbReference>